<dbReference type="SUPFAM" id="SSF52058">
    <property type="entry name" value="L domain-like"/>
    <property type="match status" value="1"/>
</dbReference>
<proteinExistence type="predicted"/>
<evidence type="ECO:0000256" key="3">
    <source>
        <dbReference type="ARBA" id="ARBA00022692"/>
    </source>
</evidence>
<keyword evidence="3" id="KW-0812">Transmembrane</keyword>
<accession>A0A7J7GGG7</accession>
<dbReference type="Proteomes" id="UP000593564">
    <property type="component" value="Unassembled WGS sequence"/>
</dbReference>
<reference evidence="11 12" key="2">
    <citation type="submission" date="2020-07" db="EMBL/GenBank/DDBJ databases">
        <title>Genome assembly of wild tea tree DASZ reveals pedigree and selection history of tea varieties.</title>
        <authorList>
            <person name="Zhang W."/>
        </authorList>
    </citation>
    <scope>NUCLEOTIDE SEQUENCE [LARGE SCALE GENOMIC DNA]</scope>
    <source>
        <strain evidence="12">cv. G240</strain>
        <tissue evidence="11">Leaf</tissue>
    </source>
</reference>
<keyword evidence="12" id="KW-1185">Reference proteome</keyword>
<keyword evidence="2" id="KW-0433">Leucine-rich repeat</keyword>
<dbReference type="Pfam" id="PF08263">
    <property type="entry name" value="LRRNT_2"/>
    <property type="match status" value="1"/>
</dbReference>
<evidence type="ECO:0000256" key="5">
    <source>
        <dbReference type="ARBA" id="ARBA00022737"/>
    </source>
</evidence>
<evidence type="ECO:0000256" key="9">
    <source>
        <dbReference type="SAM" id="MobiDB-lite"/>
    </source>
</evidence>
<keyword evidence="8" id="KW-0325">Glycoprotein</keyword>
<dbReference type="InterPro" id="IPR013210">
    <property type="entry name" value="LRR_N_plant-typ"/>
</dbReference>
<evidence type="ECO:0000256" key="1">
    <source>
        <dbReference type="ARBA" id="ARBA00004479"/>
    </source>
</evidence>
<keyword evidence="7" id="KW-0472">Membrane</keyword>
<sequence length="342" mass="37687">MLGARFPRSSASHPARAKLEQGNGSPFSSNSSNSNPSCIEIERKALVEFKKGLTDPSGRLSSWVGNDCCTWMGVGCSNQTGNVVSLDLRNRFQCFDNSSCLGGEVSNQIMGDISELVGGLVECSNSSLEELWLGDNQVSGQLPDYSLAHLQNLRYLILPINLISGPIPPSIGSSLKLEILKLSYNQMNGSIPDSVGKLANLNSLILEYNYWEGVLSQNHLQGLTKLQSFTISSLNKSLIFNISHEWVPPFSLTYITIHSCQLGPRFPAWLSNQKQLSDITLTDVAISNTIPYWLCELSPHIFWLDLSANRIHEMLPNSLVFPSAFLVDFSFNRLEGSLPFLA</sequence>
<keyword evidence="4" id="KW-0732">Signal</keyword>
<evidence type="ECO:0000256" key="7">
    <source>
        <dbReference type="ARBA" id="ARBA00023136"/>
    </source>
</evidence>
<feature type="region of interest" description="Disordered" evidence="9">
    <location>
        <begin position="1"/>
        <end position="35"/>
    </location>
</feature>
<dbReference type="Pfam" id="PF00560">
    <property type="entry name" value="LRR_1"/>
    <property type="match status" value="1"/>
</dbReference>
<dbReference type="AlphaFoldDB" id="A0A7J7GGG7"/>
<evidence type="ECO:0000313" key="11">
    <source>
        <dbReference type="EMBL" id="KAF5939863.1"/>
    </source>
</evidence>
<name>A0A7J7GGG7_CAMSI</name>
<evidence type="ECO:0000256" key="4">
    <source>
        <dbReference type="ARBA" id="ARBA00022729"/>
    </source>
</evidence>
<dbReference type="InterPro" id="IPR032675">
    <property type="entry name" value="LRR_dom_sf"/>
</dbReference>
<comment type="caution">
    <text evidence="11">The sequence shown here is derived from an EMBL/GenBank/DDBJ whole genome shotgun (WGS) entry which is preliminary data.</text>
</comment>
<dbReference type="FunFam" id="3.80.10.10:FF:000041">
    <property type="entry name" value="LRR receptor-like serine/threonine-protein kinase ERECTA"/>
    <property type="match status" value="1"/>
</dbReference>
<organism evidence="11 12">
    <name type="scientific">Camellia sinensis</name>
    <name type="common">Tea plant</name>
    <name type="synonym">Thea sinensis</name>
    <dbReference type="NCBI Taxonomy" id="4442"/>
    <lineage>
        <taxon>Eukaryota</taxon>
        <taxon>Viridiplantae</taxon>
        <taxon>Streptophyta</taxon>
        <taxon>Embryophyta</taxon>
        <taxon>Tracheophyta</taxon>
        <taxon>Spermatophyta</taxon>
        <taxon>Magnoliopsida</taxon>
        <taxon>eudicotyledons</taxon>
        <taxon>Gunneridae</taxon>
        <taxon>Pentapetalae</taxon>
        <taxon>asterids</taxon>
        <taxon>Ericales</taxon>
        <taxon>Theaceae</taxon>
        <taxon>Camellia</taxon>
    </lineage>
</organism>
<dbReference type="PANTHER" id="PTHR48063">
    <property type="entry name" value="LRR RECEPTOR-LIKE KINASE"/>
    <property type="match status" value="1"/>
</dbReference>
<dbReference type="InterPro" id="IPR001611">
    <property type="entry name" value="Leu-rich_rpt"/>
</dbReference>
<dbReference type="PANTHER" id="PTHR48063:SF90">
    <property type="entry name" value="OS11G0565920 PROTEIN"/>
    <property type="match status" value="1"/>
</dbReference>
<dbReference type="GO" id="GO:0016020">
    <property type="term" value="C:membrane"/>
    <property type="evidence" value="ECO:0007669"/>
    <property type="project" value="UniProtKB-SubCell"/>
</dbReference>
<dbReference type="InterPro" id="IPR046956">
    <property type="entry name" value="RLP23-like"/>
</dbReference>
<reference evidence="12" key="1">
    <citation type="journal article" date="2020" name="Nat. Commun.">
        <title>Genome assembly of wild tea tree DASZ reveals pedigree and selection history of tea varieties.</title>
        <authorList>
            <person name="Zhang W."/>
            <person name="Zhang Y."/>
            <person name="Qiu H."/>
            <person name="Guo Y."/>
            <person name="Wan H."/>
            <person name="Zhang X."/>
            <person name="Scossa F."/>
            <person name="Alseekh S."/>
            <person name="Zhang Q."/>
            <person name="Wang P."/>
            <person name="Xu L."/>
            <person name="Schmidt M.H."/>
            <person name="Jia X."/>
            <person name="Li D."/>
            <person name="Zhu A."/>
            <person name="Guo F."/>
            <person name="Chen W."/>
            <person name="Ni D."/>
            <person name="Usadel B."/>
            <person name="Fernie A.R."/>
            <person name="Wen W."/>
        </authorList>
    </citation>
    <scope>NUCLEOTIDE SEQUENCE [LARGE SCALE GENOMIC DNA]</scope>
    <source>
        <strain evidence="12">cv. G240</strain>
    </source>
</reference>
<evidence type="ECO:0000256" key="2">
    <source>
        <dbReference type="ARBA" id="ARBA00022614"/>
    </source>
</evidence>
<keyword evidence="6" id="KW-1133">Transmembrane helix</keyword>
<evidence type="ECO:0000256" key="8">
    <source>
        <dbReference type="ARBA" id="ARBA00023180"/>
    </source>
</evidence>
<feature type="compositionally biased region" description="Low complexity" evidence="9">
    <location>
        <begin position="22"/>
        <end position="35"/>
    </location>
</feature>
<dbReference type="EMBL" id="JACBKZ010000010">
    <property type="protein sequence ID" value="KAF5939863.1"/>
    <property type="molecule type" value="Genomic_DNA"/>
</dbReference>
<protein>
    <recommendedName>
        <fullName evidence="10">Leucine-rich repeat-containing N-terminal plant-type domain-containing protein</fullName>
    </recommendedName>
</protein>
<evidence type="ECO:0000313" key="12">
    <source>
        <dbReference type="Proteomes" id="UP000593564"/>
    </source>
</evidence>
<gene>
    <name evidence="11" type="ORF">HYC85_021030</name>
</gene>
<feature type="domain" description="Leucine-rich repeat-containing N-terminal plant-type" evidence="10">
    <location>
        <begin position="42"/>
        <end position="77"/>
    </location>
</feature>
<comment type="subcellular location">
    <subcellularLocation>
        <location evidence="1">Membrane</location>
        <topology evidence="1">Single-pass type I membrane protein</topology>
    </subcellularLocation>
</comment>
<keyword evidence="5" id="KW-0677">Repeat</keyword>
<dbReference type="Gene3D" id="3.80.10.10">
    <property type="entry name" value="Ribonuclease Inhibitor"/>
    <property type="match status" value="3"/>
</dbReference>
<evidence type="ECO:0000256" key="6">
    <source>
        <dbReference type="ARBA" id="ARBA00022989"/>
    </source>
</evidence>
<evidence type="ECO:0000259" key="10">
    <source>
        <dbReference type="Pfam" id="PF08263"/>
    </source>
</evidence>